<evidence type="ECO:0000256" key="3">
    <source>
        <dbReference type="ARBA" id="ARBA00012552"/>
    </source>
</evidence>
<comment type="catalytic activity">
    <reaction evidence="10">
        <text>ATP + H2O = ADP + phosphate + H(+)</text>
        <dbReference type="Rhea" id="RHEA:13065"/>
        <dbReference type="ChEBI" id="CHEBI:15377"/>
        <dbReference type="ChEBI" id="CHEBI:15378"/>
        <dbReference type="ChEBI" id="CHEBI:30616"/>
        <dbReference type="ChEBI" id="CHEBI:43474"/>
        <dbReference type="ChEBI" id="CHEBI:456216"/>
        <dbReference type="EC" id="3.6.4.13"/>
    </reaction>
</comment>
<feature type="region of interest" description="Disordered" evidence="12">
    <location>
        <begin position="804"/>
        <end position="850"/>
    </location>
</feature>
<evidence type="ECO:0000256" key="9">
    <source>
        <dbReference type="ARBA" id="ARBA00023242"/>
    </source>
</evidence>
<keyword evidence="4" id="KW-0547">Nucleotide-binding</keyword>
<accession>A0AAD8DWF1</accession>
<dbReference type="GO" id="GO:0005524">
    <property type="term" value="F:ATP binding"/>
    <property type="evidence" value="ECO:0007669"/>
    <property type="project" value="UniProtKB-KW"/>
</dbReference>
<keyword evidence="6" id="KW-0347">Helicase</keyword>
<evidence type="ECO:0000256" key="2">
    <source>
        <dbReference type="ARBA" id="ARBA00010379"/>
    </source>
</evidence>
<evidence type="ECO:0000256" key="12">
    <source>
        <dbReference type="SAM" id="MobiDB-lite"/>
    </source>
</evidence>
<keyword evidence="8" id="KW-0694">RNA-binding</keyword>
<dbReference type="InterPro" id="IPR050079">
    <property type="entry name" value="DEAD_box_RNA_helicase"/>
</dbReference>
<dbReference type="EC" id="3.6.4.13" evidence="3"/>
<dbReference type="PROSITE" id="PS51195">
    <property type="entry name" value="Q_MOTIF"/>
    <property type="match status" value="1"/>
</dbReference>
<dbReference type="InterPro" id="IPR012541">
    <property type="entry name" value="DBP10_C"/>
</dbReference>
<dbReference type="GO" id="GO:0016787">
    <property type="term" value="F:hydrolase activity"/>
    <property type="evidence" value="ECO:0007669"/>
    <property type="project" value="UniProtKB-KW"/>
</dbReference>
<dbReference type="InterPro" id="IPR027417">
    <property type="entry name" value="P-loop_NTPase"/>
</dbReference>
<dbReference type="EMBL" id="JARGEI010000008">
    <property type="protein sequence ID" value="KAJ8727683.1"/>
    <property type="molecule type" value="Genomic_DNA"/>
</dbReference>
<sequence>MTKTKDLEDHLPGFDAPDEEETQDDSHSNKKKKKNSGGFQSMGLSFPILKGITKRGYKQPTPIQRKTIPLALTGKDVVAMARTGSGKTACFVLPILEKLLAPNSKPMPCKNFRALILSPTRELALQTLRFVRELGKFTGLSSAAILGGESIEQQFSVMSGTAPDIVVATPGRFLHICIEMSLKLDNIKLIVFDEADRLFELGFGEQLREIVARLPSTRQTLLFSATLPKMLVEFARAGLTDPTLVRLDVDWKLPSTLWLGWIAVRAELKTAALLILLDRVLSSKTPQAVVFAATKHHVEYLNLVLQQAGISSTYAYSGLDASARKIALGRFTNKKCSVLIVTDVAARGLDLPALDTVINYNFPAKPKLFVHRVGRSARAGRAGRAFSLIAPEDVAHLLDLQLFLGAEMISPAQVKERGLACPSGVWGAIPTSQLELRHQDVRAWEKNYSEIEDAARVCGRGWQQYIKWREPASAEANKRAKSTAFPVLTHPFLVDENDSAAINMIEQIKNYTPKGRAKSTAFPVLTHPFLVDENDSAAINMIEQIKNYTPKGRAKSTAFPVLTHPFLVDENDSAAINMIEQIKNYTPKGRAKSTAFPVLTHPFLVDENDSAAINMIEQIKNYTPKGRAKSTAFPVLTHPFLVDENDSAAINMIEQIKNYTPKGRAKTTAFPVLTHPFLVDENDSAAVNMIEQIKNYTPKGTILELSAKNDSPMYLAMKKKKQAHGKTVQKVRDIKKLAAEGVVLEDTSNTKPSRPPNQPPKKKKKEIVRDENYISHYASDQHTEMGMAVNFAVGAEQAQLELNADSGDGARASKAMQRWDRKRKKMVHVDPDGGRKMIRTESGGRVPASYRSGRYDEWRKRNAADAGSDDEQAHDSNRKKAASEFRPHWVKHNERIAKKSAEAKSKEFKNKQQIVKERIRKEKIKQKLKFKTNKKKKKK</sequence>
<reference evidence="16" key="1">
    <citation type="submission" date="2023-03" db="EMBL/GenBank/DDBJ databases">
        <title>Chromosome-level genomes of two armyworms, Mythimna separata and Mythimna loreyi, provide insights into the biosynthesis and reception of sex pheromones.</title>
        <authorList>
            <person name="Zhao H."/>
        </authorList>
    </citation>
    <scope>NUCLEOTIDE SEQUENCE</scope>
    <source>
        <strain evidence="16">BeijingLab</strain>
        <tissue evidence="16">Pupa</tissue>
    </source>
</reference>
<dbReference type="Proteomes" id="UP001231518">
    <property type="component" value="Chromosome 11"/>
</dbReference>
<dbReference type="CDD" id="cd18787">
    <property type="entry name" value="SF2_C_DEAD"/>
    <property type="match status" value="1"/>
</dbReference>
<evidence type="ECO:0000256" key="1">
    <source>
        <dbReference type="ARBA" id="ARBA00004604"/>
    </source>
</evidence>
<evidence type="ECO:0000259" key="14">
    <source>
        <dbReference type="PROSITE" id="PS51194"/>
    </source>
</evidence>
<feature type="compositionally biased region" description="Basic and acidic residues" evidence="12">
    <location>
        <begin position="827"/>
        <end position="839"/>
    </location>
</feature>
<dbReference type="InterPro" id="IPR014001">
    <property type="entry name" value="Helicase_ATP-bd"/>
</dbReference>
<comment type="caution">
    <text evidence="16">The sequence shown here is derived from an EMBL/GenBank/DDBJ whole genome shotgun (WGS) entry which is preliminary data.</text>
</comment>
<evidence type="ECO:0000256" key="7">
    <source>
        <dbReference type="ARBA" id="ARBA00022840"/>
    </source>
</evidence>
<feature type="region of interest" description="Disordered" evidence="12">
    <location>
        <begin position="1"/>
        <end position="42"/>
    </location>
</feature>
<dbReference type="InterPro" id="IPR000629">
    <property type="entry name" value="RNA-helicase_DEAD-box_CS"/>
</dbReference>
<dbReference type="InterPro" id="IPR014014">
    <property type="entry name" value="RNA_helicase_DEAD_Q_motif"/>
</dbReference>
<dbReference type="InterPro" id="IPR001650">
    <property type="entry name" value="Helicase_C-like"/>
</dbReference>
<feature type="compositionally biased region" description="Basic residues" evidence="12">
    <location>
        <begin position="921"/>
        <end position="939"/>
    </location>
</feature>
<dbReference type="SMART" id="SM01123">
    <property type="entry name" value="DBP10CT"/>
    <property type="match status" value="1"/>
</dbReference>
<dbReference type="SMART" id="SM00490">
    <property type="entry name" value="HELICc"/>
    <property type="match status" value="1"/>
</dbReference>
<evidence type="ECO:0000256" key="10">
    <source>
        <dbReference type="ARBA" id="ARBA00047984"/>
    </source>
</evidence>
<evidence type="ECO:0000313" key="16">
    <source>
        <dbReference type="EMBL" id="KAJ8727683.1"/>
    </source>
</evidence>
<dbReference type="GO" id="GO:0003724">
    <property type="term" value="F:RNA helicase activity"/>
    <property type="evidence" value="ECO:0007669"/>
    <property type="project" value="UniProtKB-EC"/>
</dbReference>
<name>A0AAD8DWF1_MYTSE</name>
<dbReference type="SUPFAM" id="SSF52540">
    <property type="entry name" value="P-loop containing nucleoside triphosphate hydrolases"/>
    <property type="match status" value="2"/>
</dbReference>
<evidence type="ECO:0000256" key="11">
    <source>
        <dbReference type="PROSITE-ProRule" id="PRU00552"/>
    </source>
</evidence>
<dbReference type="FunFam" id="3.40.50.300:FF:000865">
    <property type="entry name" value="ATP-dependent RNA helicase DDX54"/>
    <property type="match status" value="1"/>
</dbReference>
<dbReference type="Pfam" id="PF00271">
    <property type="entry name" value="Helicase_C"/>
    <property type="match status" value="1"/>
</dbReference>
<keyword evidence="17" id="KW-1185">Reference proteome</keyword>
<dbReference type="SMART" id="SM00487">
    <property type="entry name" value="DEXDc"/>
    <property type="match status" value="1"/>
</dbReference>
<organism evidence="16 17">
    <name type="scientific">Mythimna separata</name>
    <name type="common">Oriental armyworm</name>
    <name type="synonym">Pseudaletia separata</name>
    <dbReference type="NCBI Taxonomy" id="271217"/>
    <lineage>
        <taxon>Eukaryota</taxon>
        <taxon>Metazoa</taxon>
        <taxon>Ecdysozoa</taxon>
        <taxon>Arthropoda</taxon>
        <taxon>Hexapoda</taxon>
        <taxon>Insecta</taxon>
        <taxon>Pterygota</taxon>
        <taxon>Neoptera</taxon>
        <taxon>Endopterygota</taxon>
        <taxon>Lepidoptera</taxon>
        <taxon>Glossata</taxon>
        <taxon>Ditrysia</taxon>
        <taxon>Noctuoidea</taxon>
        <taxon>Noctuidae</taxon>
        <taxon>Noctuinae</taxon>
        <taxon>Hadenini</taxon>
        <taxon>Mythimna</taxon>
    </lineage>
</organism>
<feature type="compositionally biased region" description="Basic and acidic residues" evidence="12">
    <location>
        <begin position="871"/>
        <end position="920"/>
    </location>
</feature>
<evidence type="ECO:0000256" key="4">
    <source>
        <dbReference type="ARBA" id="ARBA00022741"/>
    </source>
</evidence>
<keyword evidence="9" id="KW-0539">Nucleus</keyword>
<dbReference type="GO" id="GO:0005829">
    <property type="term" value="C:cytosol"/>
    <property type="evidence" value="ECO:0007669"/>
    <property type="project" value="TreeGrafter"/>
</dbReference>
<evidence type="ECO:0000256" key="8">
    <source>
        <dbReference type="ARBA" id="ARBA00022884"/>
    </source>
</evidence>
<dbReference type="PANTHER" id="PTHR47959:SF8">
    <property type="entry name" value="RNA HELICASE"/>
    <property type="match status" value="1"/>
</dbReference>
<dbReference type="PROSITE" id="PS51192">
    <property type="entry name" value="HELICASE_ATP_BIND_1"/>
    <property type="match status" value="1"/>
</dbReference>
<protein>
    <recommendedName>
        <fullName evidence="3">RNA helicase</fullName>
        <ecNumber evidence="3">3.6.4.13</ecNumber>
    </recommendedName>
</protein>
<dbReference type="PROSITE" id="PS51194">
    <property type="entry name" value="HELICASE_CTER"/>
    <property type="match status" value="1"/>
</dbReference>
<dbReference type="GO" id="GO:0003723">
    <property type="term" value="F:RNA binding"/>
    <property type="evidence" value="ECO:0007669"/>
    <property type="project" value="UniProtKB-KW"/>
</dbReference>
<dbReference type="AlphaFoldDB" id="A0AAD8DWF1"/>
<gene>
    <name evidence="16" type="ORF">PYW07_001802</name>
</gene>
<dbReference type="Pfam" id="PF00270">
    <property type="entry name" value="DEAD"/>
    <property type="match status" value="1"/>
</dbReference>
<dbReference type="GO" id="GO:0005730">
    <property type="term" value="C:nucleolus"/>
    <property type="evidence" value="ECO:0007669"/>
    <property type="project" value="UniProtKB-SubCell"/>
</dbReference>
<feature type="domain" description="Helicase C-terminal" evidence="14">
    <location>
        <begin position="272"/>
        <end position="420"/>
    </location>
</feature>
<keyword evidence="7" id="KW-0067">ATP-binding</keyword>
<proteinExistence type="inferred from homology"/>
<comment type="similarity">
    <text evidence="2">Belongs to the DEAD box helicase family. DDX54/DBP10 subfamily.</text>
</comment>
<dbReference type="Gene3D" id="3.40.50.300">
    <property type="entry name" value="P-loop containing nucleotide triphosphate hydrolases"/>
    <property type="match status" value="2"/>
</dbReference>
<evidence type="ECO:0000256" key="5">
    <source>
        <dbReference type="ARBA" id="ARBA00022801"/>
    </source>
</evidence>
<feature type="domain" description="Helicase ATP-binding" evidence="13">
    <location>
        <begin position="68"/>
        <end position="245"/>
    </location>
</feature>
<keyword evidence="5" id="KW-0378">Hydrolase</keyword>
<comment type="subcellular location">
    <subcellularLocation>
        <location evidence="1">Nucleus</location>
        <location evidence="1">Nucleolus</location>
    </subcellularLocation>
</comment>
<feature type="region of interest" description="Disordered" evidence="12">
    <location>
        <begin position="862"/>
        <end position="939"/>
    </location>
</feature>
<feature type="domain" description="DEAD-box RNA helicase Q" evidence="15">
    <location>
        <begin position="37"/>
        <end position="65"/>
    </location>
</feature>
<feature type="region of interest" description="Disordered" evidence="12">
    <location>
        <begin position="743"/>
        <end position="766"/>
    </location>
</feature>
<feature type="compositionally biased region" description="Basic and acidic residues" evidence="12">
    <location>
        <begin position="1"/>
        <end position="12"/>
    </location>
</feature>
<dbReference type="PROSITE" id="PS00039">
    <property type="entry name" value="DEAD_ATP_HELICASE"/>
    <property type="match status" value="1"/>
</dbReference>
<dbReference type="GO" id="GO:0010468">
    <property type="term" value="P:regulation of gene expression"/>
    <property type="evidence" value="ECO:0007669"/>
    <property type="project" value="UniProtKB-ARBA"/>
</dbReference>
<evidence type="ECO:0000256" key="6">
    <source>
        <dbReference type="ARBA" id="ARBA00022806"/>
    </source>
</evidence>
<dbReference type="Pfam" id="PF08147">
    <property type="entry name" value="DBP10CT"/>
    <property type="match status" value="1"/>
</dbReference>
<dbReference type="InterPro" id="IPR011545">
    <property type="entry name" value="DEAD/DEAH_box_helicase_dom"/>
</dbReference>
<dbReference type="PANTHER" id="PTHR47959">
    <property type="entry name" value="ATP-DEPENDENT RNA HELICASE RHLE-RELATED"/>
    <property type="match status" value="1"/>
</dbReference>
<evidence type="ECO:0000259" key="13">
    <source>
        <dbReference type="PROSITE" id="PS51192"/>
    </source>
</evidence>
<evidence type="ECO:0000259" key="15">
    <source>
        <dbReference type="PROSITE" id="PS51195"/>
    </source>
</evidence>
<feature type="short sequence motif" description="Q motif" evidence="11">
    <location>
        <begin position="37"/>
        <end position="65"/>
    </location>
</feature>
<evidence type="ECO:0000313" key="17">
    <source>
        <dbReference type="Proteomes" id="UP001231518"/>
    </source>
</evidence>